<accession>A0A481YYD3</accession>
<organism evidence="1">
    <name type="scientific">Marseillevirus LCMAC201</name>
    <dbReference type="NCBI Taxonomy" id="2506605"/>
    <lineage>
        <taxon>Viruses</taxon>
        <taxon>Varidnaviria</taxon>
        <taxon>Bamfordvirae</taxon>
        <taxon>Nucleocytoviricota</taxon>
        <taxon>Megaviricetes</taxon>
        <taxon>Pimascovirales</taxon>
        <taxon>Pimascovirales incertae sedis</taxon>
        <taxon>Marseilleviridae</taxon>
    </lineage>
</organism>
<dbReference type="Pfam" id="PF19080">
    <property type="entry name" value="DUF5772"/>
    <property type="match status" value="1"/>
</dbReference>
<gene>
    <name evidence="1" type="ORF">LCMAC201_03860</name>
</gene>
<proteinExistence type="predicted"/>
<sequence length="61" mass="6705">MVDTIDCNGNNVKKDVLAYMGPSHNFHGISITPKMLGYDSLTFTYLSGDTKTFTATEEITV</sequence>
<reference evidence="1" key="1">
    <citation type="journal article" date="2019" name="MBio">
        <title>Virus Genomes from Deep Sea Sediments Expand the Ocean Megavirome and Support Independent Origins of Viral Gigantism.</title>
        <authorList>
            <person name="Backstrom D."/>
            <person name="Yutin N."/>
            <person name="Jorgensen S.L."/>
            <person name="Dharamshi J."/>
            <person name="Homa F."/>
            <person name="Zaremba-Niedwiedzka K."/>
            <person name="Spang A."/>
            <person name="Wolf Y.I."/>
            <person name="Koonin E.V."/>
            <person name="Ettema T.J."/>
        </authorList>
    </citation>
    <scope>NUCLEOTIDE SEQUENCE</scope>
</reference>
<name>A0A481YYD3_9VIRU</name>
<protein>
    <submittedName>
        <fullName evidence="1">Uncharacterized protein</fullName>
    </submittedName>
</protein>
<dbReference type="EMBL" id="MK500353">
    <property type="protein sequence ID" value="QBK87476.1"/>
    <property type="molecule type" value="Genomic_DNA"/>
</dbReference>
<dbReference type="InterPro" id="IPR043921">
    <property type="entry name" value="DUF5772"/>
</dbReference>
<evidence type="ECO:0000313" key="1">
    <source>
        <dbReference type="EMBL" id="QBK87476.1"/>
    </source>
</evidence>